<evidence type="ECO:0000313" key="1">
    <source>
        <dbReference type="EMBL" id="GAB91183.1"/>
    </source>
</evidence>
<dbReference type="SUPFAM" id="SSF51182">
    <property type="entry name" value="RmlC-like cupins"/>
    <property type="match status" value="1"/>
</dbReference>
<dbReference type="STRING" id="1108045.GORHZ_125_00660"/>
<dbReference type="Proteomes" id="UP000008363">
    <property type="component" value="Unassembled WGS sequence"/>
</dbReference>
<dbReference type="PANTHER" id="PTHR37943:SF1">
    <property type="entry name" value="PROTEIN VES"/>
    <property type="match status" value="1"/>
</dbReference>
<reference evidence="1 2" key="1">
    <citation type="submission" date="2012-08" db="EMBL/GenBank/DDBJ databases">
        <title>Whole genome shotgun sequence of Gordonia rhizosphera NBRC 16068.</title>
        <authorList>
            <person name="Takarada H."/>
            <person name="Isaki S."/>
            <person name="Hosoyama A."/>
            <person name="Tsuchikane K."/>
            <person name="Katsumata H."/>
            <person name="Baba S."/>
            <person name="Ohji S."/>
            <person name="Yamazaki S."/>
            <person name="Fujita N."/>
        </authorList>
    </citation>
    <scope>NUCLEOTIDE SEQUENCE [LARGE SCALE GENOMIC DNA]</scope>
    <source>
        <strain evidence="1 2">NBRC 16068</strain>
    </source>
</reference>
<dbReference type="InterPro" id="IPR010282">
    <property type="entry name" value="Uncharacterised_HutD/Ves"/>
</dbReference>
<evidence type="ECO:0008006" key="3">
    <source>
        <dbReference type="Google" id="ProtNLM"/>
    </source>
</evidence>
<dbReference type="PANTHER" id="PTHR37943">
    <property type="entry name" value="PROTEIN VES"/>
    <property type="match status" value="1"/>
</dbReference>
<name>K6V4S9_9ACTN</name>
<protein>
    <recommendedName>
        <fullName evidence="3">HutD family protein</fullName>
    </recommendedName>
</protein>
<evidence type="ECO:0000313" key="2">
    <source>
        <dbReference type="Proteomes" id="UP000008363"/>
    </source>
</evidence>
<dbReference type="Gene3D" id="2.60.120.10">
    <property type="entry name" value="Jelly Rolls"/>
    <property type="match status" value="1"/>
</dbReference>
<dbReference type="AlphaFoldDB" id="K6V4S9"/>
<dbReference type="EMBL" id="BAHC01000125">
    <property type="protein sequence ID" value="GAB91183.1"/>
    <property type="molecule type" value="Genomic_DNA"/>
</dbReference>
<dbReference type="RefSeq" id="WP_006334471.1">
    <property type="nucleotide sequence ID" value="NZ_BAHC01000125.1"/>
</dbReference>
<gene>
    <name evidence="1" type="ORF">GORHZ_125_00660</name>
</gene>
<dbReference type="InterPro" id="IPR014710">
    <property type="entry name" value="RmlC-like_jellyroll"/>
</dbReference>
<comment type="caution">
    <text evidence="1">The sequence shown here is derived from an EMBL/GenBank/DDBJ whole genome shotgun (WGS) entry which is preliminary data.</text>
</comment>
<organism evidence="1 2">
    <name type="scientific">Gordonia rhizosphera NBRC 16068</name>
    <dbReference type="NCBI Taxonomy" id="1108045"/>
    <lineage>
        <taxon>Bacteria</taxon>
        <taxon>Bacillati</taxon>
        <taxon>Actinomycetota</taxon>
        <taxon>Actinomycetes</taxon>
        <taxon>Mycobacteriales</taxon>
        <taxon>Gordoniaceae</taxon>
        <taxon>Gordonia</taxon>
    </lineage>
</organism>
<dbReference type="InterPro" id="IPR011051">
    <property type="entry name" value="RmlC_Cupin_sf"/>
</dbReference>
<dbReference type="Pfam" id="PF05962">
    <property type="entry name" value="HutD"/>
    <property type="match status" value="1"/>
</dbReference>
<proteinExistence type="predicted"/>
<dbReference type="eggNOG" id="COG3758">
    <property type="taxonomic scope" value="Bacteria"/>
</dbReference>
<sequence>MSLDCTHSTGVADAKLTHAQVIWMSELAARAWRNGLGTMRRIATAGAPDDPDWTLSIATIAAPCEFSMFAGLDRVAMVVGDDPIMLTINGSASHLTHLDRIRFAGEDLVRAQPTRGQTQLLNLMVRRTSVHGEIYVRRISGTSVLHPGDAEVWVVLSGSVTTDFGVLSRWDTLRLNSLPHNVSGAASLAGIRISPALEENQ</sequence>
<dbReference type="OrthoDB" id="9800082at2"/>
<accession>K6V4S9</accession>
<keyword evidence="2" id="KW-1185">Reference proteome</keyword>